<gene>
    <name evidence="1" type="ORF">JOD17_000875</name>
</gene>
<keyword evidence="2" id="KW-1185">Reference proteome</keyword>
<sequence length="136" mass="16132">MSLLLYAFLAAALFILAYSVYRYATNSTRKLEVAHKRQEFYFYDDPDDVRKNFLITYRGVMFEGEKYVSVAESSFEVVRVVMDPKRTERIEGLGYEDFLYLESEVKQRYSHAQVEWRSPIKQLMQRKKTREAKGSV</sequence>
<organism evidence="1 2">
    <name type="scientific">Geomicrobium sediminis</name>
    <dbReference type="NCBI Taxonomy" id="1347788"/>
    <lineage>
        <taxon>Bacteria</taxon>
        <taxon>Bacillati</taxon>
        <taxon>Bacillota</taxon>
        <taxon>Bacilli</taxon>
        <taxon>Bacillales</taxon>
        <taxon>Geomicrobium</taxon>
    </lineage>
</organism>
<dbReference type="Proteomes" id="UP000741863">
    <property type="component" value="Unassembled WGS sequence"/>
</dbReference>
<evidence type="ECO:0008006" key="3">
    <source>
        <dbReference type="Google" id="ProtNLM"/>
    </source>
</evidence>
<name>A0ABS2PAB0_9BACL</name>
<dbReference type="EMBL" id="JAFBEC010000002">
    <property type="protein sequence ID" value="MBM7631783.1"/>
    <property type="molecule type" value="Genomic_DNA"/>
</dbReference>
<comment type="caution">
    <text evidence="1">The sequence shown here is derived from an EMBL/GenBank/DDBJ whole genome shotgun (WGS) entry which is preliminary data.</text>
</comment>
<evidence type="ECO:0000313" key="2">
    <source>
        <dbReference type="Proteomes" id="UP000741863"/>
    </source>
</evidence>
<proteinExistence type="predicted"/>
<evidence type="ECO:0000313" key="1">
    <source>
        <dbReference type="EMBL" id="MBM7631783.1"/>
    </source>
</evidence>
<accession>A0ABS2PAB0</accession>
<dbReference type="RefSeq" id="WP_042420266.1">
    <property type="nucleotide sequence ID" value="NZ_JAFBEC010000002.1"/>
</dbReference>
<protein>
    <recommendedName>
        <fullName evidence="3">Sigma-w pathway protein ysdB</fullName>
    </recommendedName>
</protein>
<reference evidence="1 2" key="1">
    <citation type="submission" date="2021-01" db="EMBL/GenBank/DDBJ databases">
        <title>Genomic Encyclopedia of Type Strains, Phase IV (KMG-IV): sequencing the most valuable type-strain genomes for metagenomic binning, comparative biology and taxonomic classification.</title>
        <authorList>
            <person name="Goeker M."/>
        </authorList>
    </citation>
    <scope>NUCLEOTIDE SEQUENCE [LARGE SCALE GENOMIC DNA]</scope>
    <source>
        <strain evidence="1 2">DSM 25540</strain>
    </source>
</reference>